<dbReference type="Proteomes" id="UP000316476">
    <property type="component" value="Unassembled WGS sequence"/>
</dbReference>
<accession>A0A5C6FW79</accession>
<evidence type="ECO:0008006" key="5">
    <source>
        <dbReference type="Google" id="ProtNLM"/>
    </source>
</evidence>
<evidence type="ECO:0000313" key="3">
    <source>
        <dbReference type="EMBL" id="TWU65905.1"/>
    </source>
</evidence>
<proteinExistence type="predicted"/>
<keyword evidence="2" id="KW-0732">Signal</keyword>
<dbReference type="EMBL" id="SJPZ01000001">
    <property type="protein sequence ID" value="TWU65905.1"/>
    <property type="molecule type" value="Genomic_DNA"/>
</dbReference>
<name>A0A5C6FW79_9PLAN</name>
<protein>
    <recommendedName>
        <fullName evidence="5">Cna protein B-type domain protein</fullName>
    </recommendedName>
</protein>
<sequence length="378" mass="38688" precursor="true">MKSASLAVGAALLFCSSVFAQGSGLRQWVRLTDDGRLQGEVMIPQNGNIDQAVSRADVRLVDVNGRVWEAKSSTKGRFTLRDVAPGAYALSARGENVWGIAAVHVIASDASDSAVYPTTAALSVASIDRALVQQAVGRYVSAASTGQDPMASVDLTRLSKQVAAGVSSRVRRIEGKLHGRVYLPGAVGDKLMPAVDTNIFIFREGAEAARAVTDLDGKFEIEELPPAAYALVAARSTGVAVVGFELVDGSDKQARSSASSKAQLVSYFAEPIADELVVQLAPPGTIDPVVDTSDDGPSDGTDDAIEDEVVEEGFGSALTIPPGTYVAPSGAGGGGGFVGGGGELIGLAAIAAIAAASDDNDNNQPFVPVPPPVSPASP</sequence>
<feature type="compositionally biased region" description="Pro residues" evidence="1">
    <location>
        <begin position="367"/>
        <end position="378"/>
    </location>
</feature>
<comment type="caution">
    <text evidence="3">The sequence shown here is derived from an EMBL/GenBank/DDBJ whole genome shotgun (WGS) entry which is preliminary data.</text>
</comment>
<dbReference type="SUPFAM" id="SSF49478">
    <property type="entry name" value="Cna protein B-type domain"/>
    <property type="match status" value="1"/>
</dbReference>
<feature type="signal peptide" evidence="2">
    <location>
        <begin position="1"/>
        <end position="20"/>
    </location>
</feature>
<feature type="region of interest" description="Disordered" evidence="1">
    <location>
        <begin position="358"/>
        <end position="378"/>
    </location>
</feature>
<dbReference type="OrthoDB" id="250040at2"/>
<evidence type="ECO:0000256" key="1">
    <source>
        <dbReference type="SAM" id="MobiDB-lite"/>
    </source>
</evidence>
<gene>
    <name evidence="3" type="ORF">V7x_14590</name>
</gene>
<organism evidence="3 4">
    <name type="scientific">Crateriforma conspicua</name>
    <dbReference type="NCBI Taxonomy" id="2527996"/>
    <lineage>
        <taxon>Bacteria</taxon>
        <taxon>Pseudomonadati</taxon>
        <taxon>Planctomycetota</taxon>
        <taxon>Planctomycetia</taxon>
        <taxon>Planctomycetales</taxon>
        <taxon>Planctomycetaceae</taxon>
        <taxon>Crateriforma</taxon>
    </lineage>
</organism>
<reference evidence="3 4" key="1">
    <citation type="submission" date="2019-02" db="EMBL/GenBank/DDBJ databases">
        <title>Deep-cultivation of Planctomycetes and their phenomic and genomic characterization uncovers novel biology.</title>
        <authorList>
            <person name="Wiegand S."/>
            <person name="Jogler M."/>
            <person name="Boedeker C."/>
            <person name="Pinto D."/>
            <person name="Vollmers J."/>
            <person name="Rivas-Marin E."/>
            <person name="Kohn T."/>
            <person name="Peeters S.H."/>
            <person name="Heuer A."/>
            <person name="Rast P."/>
            <person name="Oberbeckmann S."/>
            <person name="Bunk B."/>
            <person name="Jeske O."/>
            <person name="Meyerdierks A."/>
            <person name="Storesund J.E."/>
            <person name="Kallscheuer N."/>
            <person name="Luecker S."/>
            <person name="Lage O.M."/>
            <person name="Pohl T."/>
            <person name="Merkel B.J."/>
            <person name="Hornburger P."/>
            <person name="Mueller R.-W."/>
            <person name="Bruemmer F."/>
            <person name="Labrenz M."/>
            <person name="Spormann A.M."/>
            <person name="Op Den Camp H."/>
            <person name="Overmann J."/>
            <person name="Amann R."/>
            <person name="Jetten M.S.M."/>
            <person name="Mascher T."/>
            <person name="Medema M.H."/>
            <person name="Devos D.P."/>
            <person name="Kaster A.-K."/>
            <person name="Ovreas L."/>
            <person name="Rohde M."/>
            <person name="Galperin M.Y."/>
            <person name="Jogler C."/>
        </authorList>
    </citation>
    <scope>NUCLEOTIDE SEQUENCE [LARGE SCALE GENOMIC DNA]</scope>
    <source>
        <strain evidence="3 4">V7</strain>
    </source>
</reference>
<evidence type="ECO:0000256" key="2">
    <source>
        <dbReference type="SAM" id="SignalP"/>
    </source>
</evidence>
<feature type="chain" id="PRO_5022748156" description="Cna protein B-type domain protein" evidence="2">
    <location>
        <begin position="21"/>
        <end position="378"/>
    </location>
</feature>
<evidence type="ECO:0000313" key="4">
    <source>
        <dbReference type="Proteomes" id="UP000316476"/>
    </source>
</evidence>
<dbReference type="RefSeq" id="WP_146412337.1">
    <property type="nucleotide sequence ID" value="NZ_SJPZ01000001.1"/>
</dbReference>
<dbReference type="AlphaFoldDB" id="A0A5C6FW79"/>